<dbReference type="EMBL" id="LAJG01000005">
    <property type="protein sequence ID" value="KKB81035.1"/>
    <property type="molecule type" value="Genomic_DNA"/>
</dbReference>
<organism evidence="2 3">
    <name type="scientific">Devosia soli</name>
    <dbReference type="NCBI Taxonomy" id="361041"/>
    <lineage>
        <taxon>Bacteria</taxon>
        <taxon>Pseudomonadati</taxon>
        <taxon>Pseudomonadota</taxon>
        <taxon>Alphaproteobacteria</taxon>
        <taxon>Hyphomicrobiales</taxon>
        <taxon>Devosiaceae</taxon>
        <taxon>Devosia</taxon>
    </lineage>
</organism>
<accession>A0A0F5LFH2</accession>
<dbReference type="STRING" id="361041.VW35_02380"/>
<dbReference type="OrthoDB" id="8455306at2"/>
<gene>
    <name evidence="2" type="ORF">VW35_02380</name>
</gene>
<dbReference type="RefSeq" id="WP_046141383.1">
    <property type="nucleotide sequence ID" value="NZ_LAJG01000005.1"/>
</dbReference>
<name>A0A0F5LFH2_9HYPH</name>
<comment type="caution">
    <text evidence="2">The sequence shown here is derived from an EMBL/GenBank/DDBJ whole genome shotgun (WGS) entry which is preliminary data.</text>
</comment>
<reference evidence="2 3" key="1">
    <citation type="submission" date="2015-03" db="EMBL/GenBank/DDBJ databases">
        <authorList>
            <person name="Hassan Y.I."/>
            <person name="Lepp D."/>
            <person name="Zhou T."/>
        </authorList>
    </citation>
    <scope>NUCLEOTIDE SEQUENCE [LARGE SCALE GENOMIC DNA]</scope>
    <source>
        <strain evidence="2 3">GH2-10</strain>
    </source>
</reference>
<evidence type="ECO:0000313" key="2">
    <source>
        <dbReference type="EMBL" id="KKB81035.1"/>
    </source>
</evidence>
<dbReference type="AlphaFoldDB" id="A0A0F5LFH2"/>
<feature type="region of interest" description="Disordered" evidence="1">
    <location>
        <begin position="22"/>
        <end position="50"/>
    </location>
</feature>
<sequence>MGNTRNWTREFNARQRELASFVRSKAGRSEKARKQAIQAAASGRPSGLSEIARQSLENRRAKAMVERLQGGGE</sequence>
<dbReference type="PATRIC" id="fig|361041.3.peg.3861"/>
<protein>
    <submittedName>
        <fullName evidence="2">Uncharacterized protein</fullName>
    </submittedName>
</protein>
<evidence type="ECO:0000256" key="1">
    <source>
        <dbReference type="SAM" id="MobiDB-lite"/>
    </source>
</evidence>
<evidence type="ECO:0000313" key="3">
    <source>
        <dbReference type="Proteomes" id="UP000033514"/>
    </source>
</evidence>
<proteinExistence type="predicted"/>
<keyword evidence="3" id="KW-1185">Reference proteome</keyword>
<dbReference type="Proteomes" id="UP000033514">
    <property type="component" value="Unassembled WGS sequence"/>
</dbReference>